<gene>
    <name evidence="2" type="ORF">AB5J50_50610</name>
</gene>
<organism evidence="2">
    <name type="scientific">Streptomyces sp. R35</name>
    <dbReference type="NCBI Taxonomy" id="3238630"/>
    <lineage>
        <taxon>Bacteria</taxon>
        <taxon>Bacillati</taxon>
        <taxon>Actinomycetota</taxon>
        <taxon>Actinomycetes</taxon>
        <taxon>Kitasatosporales</taxon>
        <taxon>Streptomycetaceae</taxon>
        <taxon>Streptomyces</taxon>
    </lineage>
</organism>
<name>A0AB39SJV4_9ACTN</name>
<dbReference type="AlphaFoldDB" id="A0AB39SJV4"/>
<reference evidence="2" key="1">
    <citation type="submission" date="2024-07" db="EMBL/GenBank/DDBJ databases">
        <authorList>
            <person name="Yu S.T."/>
        </authorList>
    </citation>
    <scope>NUCLEOTIDE SEQUENCE</scope>
    <source>
        <strain evidence="2">R35</strain>
    </source>
</reference>
<evidence type="ECO:0000313" key="2">
    <source>
        <dbReference type="EMBL" id="XDQ68412.1"/>
    </source>
</evidence>
<protein>
    <submittedName>
        <fullName evidence="2">Uncharacterized protein</fullName>
    </submittedName>
</protein>
<dbReference type="RefSeq" id="WP_369265226.1">
    <property type="nucleotide sequence ID" value="NZ_CP163440.1"/>
</dbReference>
<sequence>MAKSGSQLLPPLPSVEPRRGRCSREGVTPNFKTLAELASWHEQQADPLARPQRRVAVLLEHQESAVLLRRMIGNRALVDPNRLTLAGPLPLEAPGLWCERHGYRCISSRGAVGVIAQRGSELPVAATLGDTLVWDGKQITVKDAGRPA</sequence>
<accession>A0AB39SJV4</accession>
<evidence type="ECO:0000256" key="1">
    <source>
        <dbReference type="SAM" id="MobiDB-lite"/>
    </source>
</evidence>
<feature type="region of interest" description="Disordered" evidence="1">
    <location>
        <begin position="1"/>
        <end position="24"/>
    </location>
</feature>
<proteinExistence type="predicted"/>
<dbReference type="EMBL" id="CP163440">
    <property type="protein sequence ID" value="XDQ68412.1"/>
    <property type="molecule type" value="Genomic_DNA"/>
</dbReference>